<feature type="active site" description="Charge relay system" evidence="7">
    <location>
        <position position="147"/>
    </location>
</feature>
<evidence type="ECO:0000256" key="1">
    <source>
        <dbReference type="ARBA" id="ARBA00005622"/>
    </source>
</evidence>
<dbReference type="Proteomes" id="UP000028702">
    <property type="component" value="Unassembled WGS sequence"/>
</dbReference>
<accession>A0A081B9X6</accession>
<reference evidence="9 10" key="1">
    <citation type="submission" date="2014-07" db="EMBL/GenBank/DDBJ databases">
        <title>Tepidicaulis marinum gen. nov., sp. nov., a novel marine bacterium denitrifying nitrate to nitrous oxide strictly under microaerobic conditions.</title>
        <authorList>
            <person name="Takeuchi M."/>
            <person name="Yamagishi T."/>
            <person name="Kamagata Y."/>
            <person name="Oshima K."/>
            <person name="Hattori M."/>
            <person name="Katayama T."/>
            <person name="Hanada S."/>
            <person name="Tamaki H."/>
            <person name="Marumo K."/>
            <person name="Maeda H."/>
            <person name="Nedachi M."/>
            <person name="Iwasaki W."/>
            <person name="Suwa Y."/>
            <person name="Sakata S."/>
        </authorList>
    </citation>
    <scope>NUCLEOTIDE SEQUENCE [LARGE SCALE GENOMIC DNA]</scope>
    <source>
        <strain evidence="9 10">MA2</strain>
    </source>
</reference>
<dbReference type="InterPro" id="IPR029058">
    <property type="entry name" value="AB_hydrolase_fold"/>
</dbReference>
<name>A0A081B9X6_9HYPH</name>
<evidence type="ECO:0000256" key="5">
    <source>
        <dbReference type="ARBA" id="ARBA00047590"/>
    </source>
</evidence>
<dbReference type="SUPFAM" id="SSF53474">
    <property type="entry name" value="alpha/beta-Hydrolases"/>
    <property type="match status" value="1"/>
</dbReference>
<dbReference type="InterPro" id="IPR000801">
    <property type="entry name" value="Esterase-like"/>
</dbReference>
<evidence type="ECO:0000256" key="8">
    <source>
        <dbReference type="RuleBase" id="RU363068"/>
    </source>
</evidence>
<dbReference type="EMBL" id="BBIO01000005">
    <property type="protein sequence ID" value="GAK44844.1"/>
    <property type="molecule type" value="Genomic_DNA"/>
</dbReference>
<dbReference type="PANTHER" id="PTHR10061:SF0">
    <property type="entry name" value="S-FORMYLGLUTATHIONE HYDROLASE"/>
    <property type="match status" value="1"/>
</dbReference>
<evidence type="ECO:0000256" key="2">
    <source>
        <dbReference type="ARBA" id="ARBA00012479"/>
    </source>
</evidence>
<dbReference type="Pfam" id="PF00756">
    <property type="entry name" value="Esterase"/>
    <property type="match status" value="1"/>
</dbReference>
<evidence type="ECO:0000313" key="10">
    <source>
        <dbReference type="Proteomes" id="UP000028702"/>
    </source>
</evidence>
<comment type="caution">
    <text evidence="9">The sequence shown here is derived from an EMBL/GenBank/DDBJ whole genome shotgun (WGS) entry which is preliminary data.</text>
</comment>
<dbReference type="GO" id="GO:0052689">
    <property type="term" value="F:carboxylic ester hydrolase activity"/>
    <property type="evidence" value="ECO:0007669"/>
    <property type="project" value="UniProtKB-KW"/>
</dbReference>
<feature type="active site" description="Charge relay system" evidence="7">
    <location>
        <position position="226"/>
    </location>
</feature>
<evidence type="ECO:0000256" key="4">
    <source>
        <dbReference type="ARBA" id="ARBA00022801"/>
    </source>
</evidence>
<sequence length="280" mass="30968">MSDLEILEEHRCFGGRVLICRHGSAATGTPMRFSLFLPEGEGPFPLLIWLSGLTCTEDNFTTKAGAYRKASELGLAIAAPDTSPRGEGVANDEAYDLGQGAGFYLDAREAPWAAHFKMESYITRDLQDVLSANFPLDMERRGISGHSMGGHGALTLALKHPDLFRSVSAFAPIVSPARCPWGEKAFSAYLGKDRAAWAAHDAALLMESGAARYAFDEILIDQGMADGFLDEQLKPELFEEACEKAGQRLILRRQEGYDHSYFFIQSFIEDHLEFHRVRLS</sequence>
<organism evidence="9 10">
    <name type="scientific">Tepidicaulis marinus</name>
    <dbReference type="NCBI Taxonomy" id="1333998"/>
    <lineage>
        <taxon>Bacteria</taxon>
        <taxon>Pseudomonadati</taxon>
        <taxon>Pseudomonadota</taxon>
        <taxon>Alphaproteobacteria</taxon>
        <taxon>Hyphomicrobiales</taxon>
        <taxon>Parvibaculaceae</taxon>
        <taxon>Tepidicaulis</taxon>
    </lineage>
</organism>
<dbReference type="GO" id="GO:0046294">
    <property type="term" value="P:formaldehyde catabolic process"/>
    <property type="evidence" value="ECO:0007669"/>
    <property type="project" value="InterPro"/>
</dbReference>
<evidence type="ECO:0000256" key="3">
    <source>
        <dbReference type="ARBA" id="ARBA00022487"/>
    </source>
</evidence>
<comment type="function">
    <text evidence="8">Serine hydrolase involved in the detoxification of formaldehyde.</text>
</comment>
<dbReference type="PANTHER" id="PTHR10061">
    <property type="entry name" value="S-FORMYLGLUTATHIONE HYDROLASE"/>
    <property type="match status" value="1"/>
</dbReference>
<keyword evidence="3 8" id="KW-0719">Serine esterase</keyword>
<dbReference type="eggNOG" id="COG0627">
    <property type="taxonomic scope" value="Bacteria"/>
</dbReference>
<keyword evidence="10" id="KW-1185">Reference proteome</keyword>
<dbReference type="NCBIfam" id="TIGR02821">
    <property type="entry name" value="fghA_ester_D"/>
    <property type="match status" value="1"/>
</dbReference>
<dbReference type="FunFam" id="3.40.50.1820:FF:000002">
    <property type="entry name" value="S-formylglutathione hydrolase"/>
    <property type="match status" value="1"/>
</dbReference>
<dbReference type="GO" id="GO:0005829">
    <property type="term" value="C:cytosol"/>
    <property type="evidence" value="ECO:0007669"/>
    <property type="project" value="TreeGrafter"/>
</dbReference>
<evidence type="ECO:0000256" key="7">
    <source>
        <dbReference type="PIRSR" id="PIRSR614186-1"/>
    </source>
</evidence>
<gene>
    <name evidence="9" type="ORF">M2A_1343</name>
</gene>
<feature type="active site" description="Charge relay system" evidence="7">
    <location>
        <position position="259"/>
    </location>
</feature>
<evidence type="ECO:0000256" key="6">
    <source>
        <dbReference type="NCBIfam" id="TIGR02821"/>
    </source>
</evidence>
<proteinExistence type="inferred from homology"/>
<comment type="catalytic activity">
    <reaction evidence="5 8">
        <text>S-formylglutathione + H2O = formate + glutathione + H(+)</text>
        <dbReference type="Rhea" id="RHEA:14961"/>
        <dbReference type="ChEBI" id="CHEBI:15377"/>
        <dbReference type="ChEBI" id="CHEBI:15378"/>
        <dbReference type="ChEBI" id="CHEBI:15740"/>
        <dbReference type="ChEBI" id="CHEBI:57688"/>
        <dbReference type="ChEBI" id="CHEBI:57925"/>
        <dbReference type="EC" id="3.1.2.12"/>
    </reaction>
</comment>
<comment type="similarity">
    <text evidence="1 8">Belongs to the esterase D family.</text>
</comment>
<dbReference type="EC" id="3.1.2.12" evidence="2 6"/>
<protein>
    <recommendedName>
        <fullName evidence="2 6">S-formylglutathione hydrolase</fullName>
        <ecNumber evidence="2 6">3.1.2.12</ecNumber>
    </recommendedName>
</protein>
<keyword evidence="4 8" id="KW-0378">Hydrolase</keyword>
<dbReference type="STRING" id="1333998.M2A_1343"/>
<dbReference type="Gene3D" id="3.40.50.1820">
    <property type="entry name" value="alpha/beta hydrolase"/>
    <property type="match status" value="1"/>
</dbReference>
<dbReference type="InterPro" id="IPR014186">
    <property type="entry name" value="S-formylglutathione_hydrol"/>
</dbReference>
<evidence type="ECO:0000313" key="9">
    <source>
        <dbReference type="EMBL" id="GAK44844.1"/>
    </source>
</evidence>
<dbReference type="AlphaFoldDB" id="A0A081B9X6"/>
<dbReference type="GO" id="GO:0018738">
    <property type="term" value="F:S-formylglutathione hydrolase activity"/>
    <property type="evidence" value="ECO:0007669"/>
    <property type="project" value="UniProtKB-UniRule"/>
</dbReference>